<name>A0ABR0E635_ZASCE</name>
<protein>
    <recommendedName>
        <fullName evidence="6">NAD(P)-binding protein</fullName>
    </recommendedName>
</protein>
<dbReference type="SUPFAM" id="SSF51735">
    <property type="entry name" value="NAD(P)-binding Rossmann-fold domains"/>
    <property type="match status" value="1"/>
</dbReference>
<evidence type="ECO:0000256" key="3">
    <source>
        <dbReference type="ARBA" id="ARBA00023002"/>
    </source>
</evidence>
<keyword evidence="3" id="KW-0560">Oxidoreductase</keyword>
<dbReference type="Proteomes" id="UP001305779">
    <property type="component" value="Unassembled WGS sequence"/>
</dbReference>
<dbReference type="Pfam" id="PF00106">
    <property type="entry name" value="adh_short"/>
    <property type="match status" value="1"/>
</dbReference>
<keyword evidence="5" id="KW-1185">Reference proteome</keyword>
<dbReference type="InterPro" id="IPR002347">
    <property type="entry name" value="SDR_fam"/>
</dbReference>
<evidence type="ECO:0000313" key="4">
    <source>
        <dbReference type="EMBL" id="KAK4496815.1"/>
    </source>
</evidence>
<dbReference type="InterPro" id="IPR052178">
    <property type="entry name" value="Sec_Metab_Biosynth_SDR"/>
</dbReference>
<evidence type="ECO:0000256" key="1">
    <source>
        <dbReference type="ARBA" id="ARBA00006484"/>
    </source>
</evidence>
<dbReference type="PANTHER" id="PTHR43618:SF1">
    <property type="entry name" value="SHORT CHAIN DEHYDROGENASE_REDUCTASE"/>
    <property type="match status" value="1"/>
</dbReference>
<dbReference type="InterPro" id="IPR036291">
    <property type="entry name" value="NAD(P)-bd_dom_sf"/>
</dbReference>
<evidence type="ECO:0000256" key="2">
    <source>
        <dbReference type="ARBA" id="ARBA00022857"/>
    </source>
</evidence>
<comment type="caution">
    <text evidence="4">The sequence shown here is derived from an EMBL/GenBank/DDBJ whole genome shotgun (WGS) entry which is preliminary data.</text>
</comment>
<dbReference type="PRINTS" id="PR00081">
    <property type="entry name" value="GDHRDH"/>
</dbReference>
<organism evidence="4 5">
    <name type="scientific">Zasmidium cellare</name>
    <name type="common">Wine cellar mold</name>
    <name type="synonym">Racodium cellare</name>
    <dbReference type="NCBI Taxonomy" id="395010"/>
    <lineage>
        <taxon>Eukaryota</taxon>
        <taxon>Fungi</taxon>
        <taxon>Dikarya</taxon>
        <taxon>Ascomycota</taxon>
        <taxon>Pezizomycotina</taxon>
        <taxon>Dothideomycetes</taxon>
        <taxon>Dothideomycetidae</taxon>
        <taxon>Mycosphaerellales</taxon>
        <taxon>Mycosphaerellaceae</taxon>
        <taxon>Zasmidium</taxon>
    </lineage>
</organism>
<dbReference type="EMBL" id="JAXOVC010000010">
    <property type="protein sequence ID" value="KAK4496815.1"/>
    <property type="molecule type" value="Genomic_DNA"/>
</dbReference>
<evidence type="ECO:0008006" key="6">
    <source>
        <dbReference type="Google" id="ProtNLM"/>
    </source>
</evidence>
<sequence length="308" mass="33434">MAETHHFDVNRLFSVKDYVCVVTGGATGIGLMATQALAANGAKVYITGRRAEALENAAKHHSPEQDRTGGQIIPLGPCDVRKKEDLQRIVDELSKKEKYIHLLVCNAGVAGPKAEPKEEDASDLKKTLWDNESIEDWQQTLETDVTSVYFTTVAFLPLLQAAIGQTKKEVGGQGETSKIEPYEPSVITISSMSGLMRHAQGHFSYNAAKGATVHLTKLMSAEFQKLQIRVNSIAPGYFPSEMTAKESDEKNKSGFPEGKIEATGHVPLMRAGRDEEIGMAVLQFAKNAYVNGEIMAVDGGVLNVVSGR</sequence>
<dbReference type="PANTHER" id="PTHR43618">
    <property type="entry name" value="7-ALPHA-HYDROXYSTEROID DEHYDROGENASE"/>
    <property type="match status" value="1"/>
</dbReference>
<reference evidence="4 5" key="1">
    <citation type="journal article" date="2023" name="G3 (Bethesda)">
        <title>A chromosome-level genome assembly of Zasmidium syzygii isolated from banana leaves.</title>
        <authorList>
            <person name="van Westerhoven A.C."/>
            <person name="Mehrabi R."/>
            <person name="Talebi R."/>
            <person name="Steentjes M.B.F."/>
            <person name="Corcolon B."/>
            <person name="Chong P.A."/>
            <person name="Kema G.H.J."/>
            <person name="Seidl M.F."/>
        </authorList>
    </citation>
    <scope>NUCLEOTIDE SEQUENCE [LARGE SCALE GENOMIC DNA]</scope>
    <source>
        <strain evidence="4 5">P124</strain>
    </source>
</reference>
<proteinExistence type="inferred from homology"/>
<gene>
    <name evidence="4" type="ORF">PRZ48_012799</name>
</gene>
<dbReference type="CDD" id="cd05233">
    <property type="entry name" value="SDR_c"/>
    <property type="match status" value="1"/>
</dbReference>
<comment type="similarity">
    <text evidence="1">Belongs to the short-chain dehydrogenases/reductases (SDR) family.</text>
</comment>
<evidence type="ECO:0000313" key="5">
    <source>
        <dbReference type="Proteomes" id="UP001305779"/>
    </source>
</evidence>
<accession>A0ABR0E635</accession>
<dbReference type="Gene3D" id="3.40.50.720">
    <property type="entry name" value="NAD(P)-binding Rossmann-like Domain"/>
    <property type="match status" value="1"/>
</dbReference>
<keyword evidence="2" id="KW-0521">NADP</keyword>